<reference evidence="1" key="1">
    <citation type="journal article" date="2014" name="Front. Microbiol.">
        <title>High frequency of phylogenetically diverse reductive dehalogenase-homologous genes in deep subseafloor sedimentary metagenomes.</title>
        <authorList>
            <person name="Kawai M."/>
            <person name="Futagami T."/>
            <person name="Toyoda A."/>
            <person name="Takaki Y."/>
            <person name="Nishi S."/>
            <person name="Hori S."/>
            <person name="Arai W."/>
            <person name="Tsubouchi T."/>
            <person name="Morono Y."/>
            <person name="Uchiyama I."/>
            <person name="Ito T."/>
            <person name="Fujiyama A."/>
            <person name="Inagaki F."/>
            <person name="Takami H."/>
        </authorList>
    </citation>
    <scope>NUCLEOTIDE SEQUENCE</scope>
    <source>
        <strain evidence="1">Expedition CK06-06</strain>
    </source>
</reference>
<sequence>NAVQLMSPEVMNIGGLLSIDLTEGILILKESDYITIGLVASKSSKLLRDSLIGFSKDFEEKFQRELKKSIIDKKEYMATYELVEKYFSNFSSKLIKSRKQPLLLMTKYKEVPIAIKNKLKEIKRDLEIITFNSNGK</sequence>
<feature type="non-terminal residue" evidence="1">
    <location>
        <position position="1"/>
    </location>
</feature>
<evidence type="ECO:0000313" key="1">
    <source>
        <dbReference type="EMBL" id="GAH87558.1"/>
    </source>
</evidence>
<proteinExistence type="predicted"/>
<name>X1L064_9ZZZZ</name>
<dbReference type="AlphaFoldDB" id="X1L064"/>
<organism evidence="1">
    <name type="scientific">marine sediment metagenome</name>
    <dbReference type="NCBI Taxonomy" id="412755"/>
    <lineage>
        <taxon>unclassified sequences</taxon>
        <taxon>metagenomes</taxon>
        <taxon>ecological metagenomes</taxon>
    </lineage>
</organism>
<comment type="caution">
    <text evidence="1">The sequence shown here is derived from an EMBL/GenBank/DDBJ whole genome shotgun (WGS) entry which is preliminary data.</text>
</comment>
<gene>
    <name evidence="1" type="ORF">S03H2_65549</name>
</gene>
<protein>
    <submittedName>
        <fullName evidence="1">Uncharacterized protein</fullName>
    </submittedName>
</protein>
<accession>X1L064</accession>
<dbReference type="EMBL" id="BARU01042695">
    <property type="protein sequence ID" value="GAH87558.1"/>
    <property type="molecule type" value="Genomic_DNA"/>
</dbReference>